<organism evidence="6">
    <name type="scientific">Brugia timori</name>
    <dbReference type="NCBI Taxonomy" id="42155"/>
    <lineage>
        <taxon>Eukaryota</taxon>
        <taxon>Metazoa</taxon>
        <taxon>Ecdysozoa</taxon>
        <taxon>Nematoda</taxon>
        <taxon>Chromadorea</taxon>
        <taxon>Rhabditida</taxon>
        <taxon>Spirurina</taxon>
        <taxon>Spiruromorpha</taxon>
        <taxon>Filarioidea</taxon>
        <taxon>Onchocercidae</taxon>
        <taxon>Brugia</taxon>
    </lineage>
</organism>
<dbReference type="AlphaFoldDB" id="A0A0R3QV80"/>
<dbReference type="InterPro" id="IPR036383">
    <property type="entry name" value="TSP1_rpt_sf"/>
</dbReference>
<dbReference type="GO" id="GO:0031012">
    <property type="term" value="C:extracellular matrix"/>
    <property type="evidence" value="ECO:0007669"/>
    <property type="project" value="TreeGrafter"/>
</dbReference>
<accession>A0A0R3QV80</accession>
<dbReference type="GO" id="GO:0005576">
    <property type="term" value="C:extracellular region"/>
    <property type="evidence" value="ECO:0007669"/>
    <property type="project" value="UniProtKB-SubCell"/>
</dbReference>
<keyword evidence="5" id="KW-1185">Reference proteome</keyword>
<dbReference type="FunFam" id="2.20.100.10:FF:000010">
    <property type="entry name" value="ADAM metallopeptidase with thrombospondin type 1 motif 9"/>
    <property type="match status" value="1"/>
</dbReference>
<protein>
    <submittedName>
        <fullName evidence="6">A disintegrin and metalloproteinase with thrombospondin motifs 9</fullName>
    </submittedName>
</protein>
<keyword evidence="3" id="KW-0865">Zymogen</keyword>
<dbReference type="Pfam" id="PF19030">
    <property type="entry name" value="TSP1_ADAMTS"/>
    <property type="match status" value="2"/>
</dbReference>
<evidence type="ECO:0000256" key="3">
    <source>
        <dbReference type="ARBA" id="ARBA00023145"/>
    </source>
</evidence>
<comment type="subcellular location">
    <subcellularLocation>
        <location evidence="1">Secreted</location>
    </subcellularLocation>
</comment>
<dbReference type="InterPro" id="IPR050439">
    <property type="entry name" value="ADAMTS_ADAMTS-like"/>
</dbReference>
<evidence type="ECO:0000313" key="6">
    <source>
        <dbReference type="WBParaSite" id="BTMF_0001163201-mRNA-1"/>
    </source>
</evidence>
<dbReference type="SMART" id="SM00209">
    <property type="entry name" value="TSP1"/>
    <property type="match status" value="2"/>
</dbReference>
<evidence type="ECO:0000256" key="2">
    <source>
        <dbReference type="ARBA" id="ARBA00022525"/>
    </source>
</evidence>
<dbReference type="GO" id="GO:0030198">
    <property type="term" value="P:extracellular matrix organization"/>
    <property type="evidence" value="ECO:0007669"/>
    <property type="project" value="TreeGrafter"/>
</dbReference>
<dbReference type="EMBL" id="UZAG01017079">
    <property type="protein sequence ID" value="VDO32712.1"/>
    <property type="molecule type" value="Genomic_DNA"/>
</dbReference>
<dbReference type="PROSITE" id="PS50092">
    <property type="entry name" value="TSP1"/>
    <property type="match status" value="2"/>
</dbReference>
<dbReference type="Proteomes" id="UP000280834">
    <property type="component" value="Unassembled WGS sequence"/>
</dbReference>
<reference evidence="6" key="1">
    <citation type="submission" date="2017-02" db="UniProtKB">
        <authorList>
            <consortium name="WormBaseParasite"/>
        </authorList>
    </citation>
    <scope>IDENTIFICATION</scope>
</reference>
<dbReference type="PANTHER" id="PTHR13723">
    <property type="entry name" value="ADAMTS A DISINTEGRIN AND METALLOPROTEASE WITH THROMBOSPONDIN MOTIFS PROTEASE"/>
    <property type="match status" value="1"/>
</dbReference>
<dbReference type="GO" id="GO:0004222">
    <property type="term" value="F:metalloendopeptidase activity"/>
    <property type="evidence" value="ECO:0007669"/>
    <property type="project" value="TreeGrafter"/>
</dbReference>
<gene>
    <name evidence="4" type="ORF">BTMF_LOCUS9666</name>
</gene>
<evidence type="ECO:0000313" key="4">
    <source>
        <dbReference type="EMBL" id="VDO32712.1"/>
    </source>
</evidence>
<sequence>MTGKWSQCTASCDGGHQTRKVYCVESSNDTSGIVVENRKVDDQYCWQTHRPAISRKCNRKSCPKWEKGDWSSCSVTCGKGYRTRQVECQQEGERIDDYACKDTDRPDDSQPCYTGITCPSEFYDC</sequence>
<evidence type="ECO:0000256" key="1">
    <source>
        <dbReference type="ARBA" id="ARBA00004613"/>
    </source>
</evidence>
<dbReference type="InterPro" id="IPR000884">
    <property type="entry name" value="TSP1_rpt"/>
</dbReference>
<proteinExistence type="predicted"/>
<dbReference type="GO" id="GO:0006508">
    <property type="term" value="P:proteolysis"/>
    <property type="evidence" value="ECO:0007669"/>
    <property type="project" value="TreeGrafter"/>
</dbReference>
<reference evidence="4 5" key="2">
    <citation type="submission" date="2018-11" db="EMBL/GenBank/DDBJ databases">
        <authorList>
            <consortium name="Pathogen Informatics"/>
        </authorList>
    </citation>
    <scope>NUCLEOTIDE SEQUENCE [LARGE SCALE GENOMIC DNA]</scope>
</reference>
<name>A0A0R3QV80_9BILA</name>
<keyword evidence="2" id="KW-0964">Secreted</keyword>
<dbReference type="WBParaSite" id="BTMF_0001163201-mRNA-1">
    <property type="protein sequence ID" value="BTMF_0001163201-mRNA-1"/>
    <property type="gene ID" value="BTMF_0001163201"/>
</dbReference>
<evidence type="ECO:0000313" key="5">
    <source>
        <dbReference type="Proteomes" id="UP000280834"/>
    </source>
</evidence>
<dbReference type="STRING" id="42155.A0A0R3QV80"/>
<dbReference type="PANTHER" id="PTHR13723:SF281">
    <property type="entry name" value="PAPILIN"/>
    <property type="match status" value="1"/>
</dbReference>
<dbReference type="SUPFAM" id="SSF82895">
    <property type="entry name" value="TSP-1 type 1 repeat"/>
    <property type="match status" value="2"/>
</dbReference>
<dbReference type="Gene3D" id="2.20.100.10">
    <property type="entry name" value="Thrombospondin type-1 (TSP1) repeat"/>
    <property type="match status" value="2"/>
</dbReference>